<feature type="domain" description="RecJ OB" evidence="2">
    <location>
        <begin position="1"/>
        <end position="104"/>
    </location>
</feature>
<dbReference type="AlphaFoldDB" id="A0A645FD49"/>
<dbReference type="PANTHER" id="PTHR30255:SF2">
    <property type="entry name" value="SINGLE-STRANDED-DNA-SPECIFIC EXONUCLEASE RECJ"/>
    <property type="match status" value="1"/>
</dbReference>
<evidence type="ECO:0000313" key="3">
    <source>
        <dbReference type="EMBL" id="MPN12271.1"/>
    </source>
</evidence>
<dbReference type="EMBL" id="VSSQ01058587">
    <property type="protein sequence ID" value="MPN12271.1"/>
    <property type="molecule type" value="Genomic_DNA"/>
</dbReference>
<dbReference type="InterPro" id="IPR041122">
    <property type="entry name" value="RecJ_OB"/>
</dbReference>
<evidence type="ECO:0000259" key="2">
    <source>
        <dbReference type="Pfam" id="PF17768"/>
    </source>
</evidence>
<dbReference type="Gene3D" id="2.40.50.460">
    <property type="match status" value="1"/>
</dbReference>
<sequence>MELKEEDLTMQTVRDIEKIGPFGPKNPVPLFVIREAHIQRITPIGNDKHIKMMITKGSKTISCIFFSTNSCDFAYTEGDGVDIAGTFDINEYNGLKCLQLTVSDIQLSQEQYALKKQYEELRTIYHGSVELTAKQCRQITPKREHFVAVYQYIKNVSVKNVYKGRYSCLNRKIERHCKIELNPVMLNVCLDVFKELSILDYQVDRKMIIIHIFDMKGKSTWALPESGAD</sequence>
<dbReference type="InterPro" id="IPR051673">
    <property type="entry name" value="SSDNA_exonuclease_RecJ"/>
</dbReference>
<comment type="caution">
    <text evidence="3">The sequence shown here is derived from an EMBL/GenBank/DDBJ whole genome shotgun (WGS) entry which is preliminary data.</text>
</comment>
<name>A0A645FD49_9ZZZZ</name>
<proteinExistence type="predicted"/>
<accession>A0A645FD49</accession>
<evidence type="ECO:0000256" key="1">
    <source>
        <dbReference type="ARBA" id="ARBA00022801"/>
    </source>
</evidence>
<protein>
    <recommendedName>
        <fullName evidence="2">RecJ OB domain-containing protein</fullName>
    </recommendedName>
</protein>
<dbReference type="PANTHER" id="PTHR30255">
    <property type="entry name" value="SINGLE-STRANDED-DNA-SPECIFIC EXONUCLEASE RECJ"/>
    <property type="match status" value="1"/>
</dbReference>
<gene>
    <name evidence="3" type="ORF">SDC9_159586</name>
</gene>
<dbReference type="Pfam" id="PF17768">
    <property type="entry name" value="RecJ_OB"/>
    <property type="match status" value="1"/>
</dbReference>
<dbReference type="GO" id="GO:0016787">
    <property type="term" value="F:hydrolase activity"/>
    <property type="evidence" value="ECO:0007669"/>
    <property type="project" value="UniProtKB-KW"/>
</dbReference>
<reference evidence="3" key="1">
    <citation type="submission" date="2019-08" db="EMBL/GenBank/DDBJ databases">
        <authorList>
            <person name="Kucharzyk K."/>
            <person name="Murdoch R.W."/>
            <person name="Higgins S."/>
            <person name="Loffler F."/>
        </authorList>
    </citation>
    <scope>NUCLEOTIDE SEQUENCE</scope>
</reference>
<keyword evidence="1" id="KW-0378">Hydrolase</keyword>
<organism evidence="3">
    <name type="scientific">bioreactor metagenome</name>
    <dbReference type="NCBI Taxonomy" id="1076179"/>
    <lineage>
        <taxon>unclassified sequences</taxon>
        <taxon>metagenomes</taxon>
        <taxon>ecological metagenomes</taxon>
    </lineage>
</organism>